<keyword evidence="1" id="KW-0238">DNA-binding</keyword>
<dbReference type="SUPFAM" id="SSF47413">
    <property type="entry name" value="lambda repressor-like DNA-binding domains"/>
    <property type="match status" value="1"/>
</dbReference>
<dbReference type="Proteomes" id="UP000824123">
    <property type="component" value="Unassembled WGS sequence"/>
</dbReference>
<dbReference type="PROSITE" id="PS50943">
    <property type="entry name" value="HTH_CROC1"/>
    <property type="match status" value="1"/>
</dbReference>
<dbReference type="Pfam" id="PF07883">
    <property type="entry name" value="Cupin_2"/>
    <property type="match status" value="1"/>
</dbReference>
<evidence type="ECO:0000259" key="2">
    <source>
        <dbReference type="PROSITE" id="PS50943"/>
    </source>
</evidence>
<dbReference type="GO" id="GO:0005829">
    <property type="term" value="C:cytosol"/>
    <property type="evidence" value="ECO:0007669"/>
    <property type="project" value="TreeGrafter"/>
</dbReference>
<feature type="domain" description="HTH cro/C1-type" evidence="2">
    <location>
        <begin position="12"/>
        <end position="66"/>
    </location>
</feature>
<evidence type="ECO:0000256" key="1">
    <source>
        <dbReference type="ARBA" id="ARBA00023125"/>
    </source>
</evidence>
<reference evidence="3" key="2">
    <citation type="journal article" date="2021" name="PeerJ">
        <title>Extensive microbial diversity within the chicken gut microbiome revealed by metagenomics and culture.</title>
        <authorList>
            <person name="Gilroy R."/>
            <person name="Ravi A."/>
            <person name="Getino M."/>
            <person name="Pursley I."/>
            <person name="Horton D.L."/>
            <person name="Alikhan N.F."/>
            <person name="Baker D."/>
            <person name="Gharbi K."/>
            <person name="Hall N."/>
            <person name="Watson M."/>
            <person name="Adriaenssens E.M."/>
            <person name="Foster-Nyarko E."/>
            <person name="Jarju S."/>
            <person name="Secka A."/>
            <person name="Antonio M."/>
            <person name="Oren A."/>
            <person name="Chaudhuri R.R."/>
            <person name="La Ragione R."/>
            <person name="Hildebrand F."/>
            <person name="Pallen M.J."/>
        </authorList>
    </citation>
    <scope>NUCLEOTIDE SEQUENCE</scope>
    <source>
        <strain evidence="3">ChiSxjej2B14-8506</strain>
    </source>
</reference>
<dbReference type="InterPro" id="IPR050807">
    <property type="entry name" value="TransReg_Diox_bact_type"/>
</dbReference>
<dbReference type="GO" id="GO:0003700">
    <property type="term" value="F:DNA-binding transcription factor activity"/>
    <property type="evidence" value="ECO:0007669"/>
    <property type="project" value="TreeGrafter"/>
</dbReference>
<dbReference type="InterPro" id="IPR001387">
    <property type="entry name" value="Cro/C1-type_HTH"/>
</dbReference>
<protein>
    <submittedName>
        <fullName evidence="3">Cupin domain-containing protein</fullName>
    </submittedName>
</protein>
<sequence length="185" mass="21133">MSDRIQLIAMRLRDLRDISGMSVEEVAEKSGVDAEVYREYEAGTRDFSFSHLFNIAETLGVDISDLLTGESPRLRGYELTRKGKGLEFHRREAYHYEHLAYNFRDKKSEPFIVTVACDGDNLYGKDTHSHEGQEFDYVLEGVLKIDLGGNEVFLFPGDSIYYDSSIPHAMYGVEKDCRFIAVVLK</sequence>
<dbReference type="CDD" id="cd02209">
    <property type="entry name" value="cupin_XRE_C"/>
    <property type="match status" value="1"/>
</dbReference>
<dbReference type="AlphaFoldDB" id="A0A9D1LQQ2"/>
<comment type="caution">
    <text evidence="3">The sequence shown here is derived from an EMBL/GenBank/DDBJ whole genome shotgun (WGS) entry which is preliminary data.</text>
</comment>
<organism evidence="3 4">
    <name type="scientific">Candidatus Fimadaptatus faecigallinarum</name>
    <dbReference type="NCBI Taxonomy" id="2840814"/>
    <lineage>
        <taxon>Bacteria</taxon>
        <taxon>Bacillati</taxon>
        <taxon>Bacillota</taxon>
        <taxon>Clostridia</taxon>
        <taxon>Eubacteriales</taxon>
        <taxon>Candidatus Fimadaptatus</taxon>
    </lineage>
</organism>
<dbReference type="Gene3D" id="1.10.260.40">
    <property type="entry name" value="lambda repressor-like DNA-binding domains"/>
    <property type="match status" value="1"/>
</dbReference>
<dbReference type="PANTHER" id="PTHR46797">
    <property type="entry name" value="HTH-TYPE TRANSCRIPTIONAL REGULATOR"/>
    <property type="match status" value="1"/>
</dbReference>
<dbReference type="CDD" id="cd00093">
    <property type="entry name" value="HTH_XRE"/>
    <property type="match status" value="1"/>
</dbReference>
<dbReference type="SUPFAM" id="SSF51182">
    <property type="entry name" value="RmlC-like cupins"/>
    <property type="match status" value="1"/>
</dbReference>
<dbReference type="InterPro" id="IPR010982">
    <property type="entry name" value="Lambda_DNA-bd_dom_sf"/>
</dbReference>
<evidence type="ECO:0000313" key="4">
    <source>
        <dbReference type="Proteomes" id="UP000824123"/>
    </source>
</evidence>
<proteinExistence type="predicted"/>
<dbReference type="SMART" id="SM00530">
    <property type="entry name" value="HTH_XRE"/>
    <property type="match status" value="1"/>
</dbReference>
<accession>A0A9D1LQQ2</accession>
<dbReference type="GO" id="GO:0003677">
    <property type="term" value="F:DNA binding"/>
    <property type="evidence" value="ECO:0007669"/>
    <property type="project" value="UniProtKB-KW"/>
</dbReference>
<gene>
    <name evidence="3" type="ORF">IAC59_03630</name>
</gene>
<evidence type="ECO:0000313" key="3">
    <source>
        <dbReference type="EMBL" id="HIU46334.1"/>
    </source>
</evidence>
<dbReference type="Pfam" id="PF01381">
    <property type="entry name" value="HTH_3"/>
    <property type="match status" value="1"/>
</dbReference>
<dbReference type="PANTHER" id="PTHR46797:SF19">
    <property type="entry name" value="BLL2473 PROTEIN"/>
    <property type="match status" value="1"/>
</dbReference>
<dbReference type="InterPro" id="IPR013096">
    <property type="entry name" value="Cupin_2"/>
</dbReference>
<dbReference type="EMBL" id="DVNK01000026">
    <property type="protein sequence ID" value="HIU46334.1"/>
    <property type="molecule type" value="Genomic_DNA"/>
</dbReference>
<dbReference type="InterPro" id="IPR011051">
    <property type="entry name" value="RmlC_Cupin_sf"/>
</dbReference>
<reference evidence="3" key="1">
    <citation type="submission" date="2020-10" db="EMBL/GenBank/DDBJ databases">
        <authorList>
            <person name="Gilroy R."/>
        </authorList>
    </citation>
    <scope>NUCLEOTIDE SEQUENCE</scope>
    <source>
        <strain evidence="3">ChiSxjej2B14-8506</strain>
    </source>
</reference>
<dbReference type="InterPro" id="IPR014710">
    <property type="entry name" value="RmlC-like_jellyroll"/>
</dbReference>
<name>A0A9D1LQQ2_9FIRM</name>
<dbReference type="Gene3D" id="2.60.120.10">
    <property type="entry name" value="Jelly Rolls"/>
    <property type="match status" value="1"/>
</dbReference>